<dbReference type="GO" id="GO:0006935">
    <property type="term" value="P:chemotaxis"/>
    <property type="evidence" value="ECO:0007669"/>
    <property type="project" value="InterPro"/>
</dbReference>
<dbReference type="PROSITE" id="PS50885">
    <property type="entry name" value="HAMP"/>
    <property type="match status" value="1"/>
</dbReference>
<keyword evidence="2" id="KW-1003">Cell membrane</keyword>
<feature type="domain" description="Methyl-accepting transducer" evidence="7">
    <location>
        <begin position="303"/>
        <end position="553"/>
    </location>
</feature>
<dbReference type="EMBL" id="LGTO01000007">
    <property type="protein sequence ID" value="KNE20849.1"/>
    <property type="molecule type" value="Genomic_DNA"/>
</dbReference>
<dbReference type="InterPro" id="IPR004090">
    <property type="entry name" value="Chemotax_Me-accpt_rcpt"/>
</dbReference>
<dbReference type="PATRIC" id="fig|1473.5.peg.463"/>
<evidence type="ECO:0000256" key="6">
    <source>
        <dbReference type="PROSITE-ProRule" id="PRU00284"/>
    </source>
</evidence>
<proteinExistence type="inferred from homology"/>
<dbReference type="SMART" id="SM00283">
    <property type="entry name" value="MA"/>
    <property type="match status" value="1"/>
</dbReference>
<dbReference type="GO" id="GO:0004888">
    <property type="term" value="F:transmembrane signaling receptor activity"/>
    <property type="evidence" value="ECO:0007669"/>
    <property type="project" value="InterPro"/>
</dbReference>
<dbReference type="Proteomes" id="UP000036780">
    <property type="component" value="Unassembled WGS sequence"/>
</dbReference>
<dbReference type="PANTHER" id="PTHR32089">
    <property type="entry name" value="METHYL-ACCEPTING CHEMOTAXIS PROTEIN MCPB"/>
    <property type="match status" value="1"/>
</dbReference>
<evidence type="ECO:0000256" key="5">
    <source>
        <dbReference type="ARBA" id="ARBA00029447"/>
    </source>
</evidence>
<evidence type="ECO:0000259" key="7">
    <source>
        <dbReference type="PROSITE" id="PS50111"/>
    </source>
</evidence>
<dbReference type="GO" id="GO:0005886">
    <property type="term" value="C:plasma membrane"/>
    <property type="evidence" value="ECO:0007669"/>
    <property type="project" value="UniProtKB-SubCell"/>
</dbReference>
<dbReference type="GO" id="GO:0007165">
    <property type="term" value="P:signal transduction"/>
    <property type="evidence" value="ECO:0007669"/>
    <property type="project" value="UniProtKB-KW"/>
</dbReference>
<comment type="similarity">
    <text evidence="5">Belongs to the methyl-accepting chemotaxis (MCP) protein family.</text>
</comment>
<dbReference type="CDD" id="cd06225">
    <property type="entry name" value="HAMP"/>
    <property type="match status" value="1"/>
</dbReference>
<feature type="domain" description="HAMP" evidence="8">
    <location>
        <begin position="231"/>
        <end position="284"/>
    </location>
</feature>
<sequence length="589" mass="65920">MQKKKAKKLTNEKKKTKTIRKKLIFTWRNLRIHKKYLSVFFFTIALLLTSSVIVYVQLKGGQKDIQKVNELQEQTNQISQLAIIIQAKDVQSADYLITENTKYFSAFQDYQEQFDQIAQQLDKTIDGKKQKNIFNDILQNNASIDEAFMERMVTSVEEGREQFANTIRHYSGRLRTDTLTLVNNLLEQTQEQQAAAIAEAEDSSNRSVYILAITNLLALVIGVPFMIIVSRGITARLQSIVQSTKEVASGNLQVKQEEDRAKDEIGQLAQSVHMMKERIRDIIHSVQMATSSVSTQSGQLTKSASEVKESNHQIAATMEELASGTEAQSTGANELSEKMNSFVDNVHISEQRGNEVMTDASDVQQWTTDSSKLMEQSVQQMNQIDAIMEQAVQQVRGLDEQSNQISKLIKVIRDIAEQTNLLSLNAAIEAARAGEHGRGFAVVADEVRKLSEQVAQSVGEITTIVQRIQSETSEVVASLHQGYDEVKTGKKQIEDTGTNFQQMNRAITNMIEKMQAISIKLKENTTTSESMDQLVKEMASISQESAAGVEQVAASTEETTSTMEQVSYNVDELAELAKELNKQVNVFKL</sequence>
<dbReference type="PANTHER" id="PTHR32089:SF112">
    <property type="entry name" value="LYSOZYME-LIKE PROTEIN-RELATED"/>
    <property type="match status" value="1"/>
</dbReference>
<reference evidence="10" key="1">
    <citation type="submission" date="2015-07" db="EMBL/GenBank/DDBJ databases">
        <title>Fjat-10053 dsm26.</title>
        <authorList>
            <person name="Liu B."/>
            <person name="Wang J."/>
            <person name="Zhu Y."/>
            <person name="Liu G."/>
            <person name="Chen Q."/>
            <person name="Chen Z."/>
            <person name="Lan J."/>
            <person name="Che J."/>
            <person name="Ge C."/>
            <person name="Shi H."/>
            <person name="Pan Z."/>
            <person name="Liu X."/>
        </authorList>
    </citation>
    <scope>NUCLEOTIDE SEQUENCE [LARGE SCALE GENOMIC DNA]</scope>
    <source>
        <strain evidence="10">DSM 26</strain>
    </source>
</reference>
<accession>A0A0L0QQJ7</accession>
<organism evidence="9 10">
    <name type="scientific">Virgibacillus pantothenticus</name>
    <dbReference type="NCBI Taxonomy" id="1473"/>
    <lineage>
        <taxon>Bacteria</taxon>
        <taxon>Bacillati</taxon>
        <taxon>Bacillota</taxon>
        <taxon>Bacilli</taxon>
        <taxon>Bacillales</taxon>
        <taxon>Bacillaceae</taxon>
        <taxon>Virgibacillus</taxon>
    </lineage>
</organism>
<dbReference type="InterPro" id="IPR003660">
    <property type="entry name" value="HAMP_dom"/>
</dbReference>
<evidence type="ECO:0000256" key="2">
    <source>
        <dbReference type="ARBA" id="ARBA00022475"/>
    </source>
</evidence>
<evidence type="ECO:0000313" key="9">
    <source>
        <dbReference type="EMBL" id="KNE20849.1"/>
    </source>
</evidence>
<keyword evidence="10" id="KW-1185">Reference proteome</keyword>
<name>A0A0L0QQJ7_VIRPA</name>
<dbReference type="SMART" id="SM00304">
    <property type="entry name" value="HAMP"/>
    <property type="match status" value="1"/>
</dbReference>
<keyword evidence="3" id="KW-0472">Membrane</keyword>
<comment type="caution">
    <text evidence="9">The sequence shown here is derived from an EMBL/GenBank/DDBJ whole genome shotgun (WGS) entry which is preliminary data.</text>
</comment>
<evidence type="ECO:0000313" key="10">
    <source>
        <dbReference type="Proteomes" id="UP000036780"/>
    </source>
</evidence>
<protein>
    <submittedName>
        <fullName evidence="9">Chemotaxis protein</fullName>
    </submittedName>
</protein>
<dbReference type="PRINTS" id="PR00260">
    <property type="entry name" value="CHEMTRNSDUCR"/>
</dbReference>
<evidence type="ECO:0000256" key="3">
    <source>
        <dbReference type="ARBA" id="ARBA00023136"/>
    </source>
</evidence>
<dbReference type="SUPFAM" id="SSF58104">
    <property type="entry name" value="Methyl-accepting chemotaxis protein (MCP) signaling domain"/>
    <property type="match status" value="1"/>
</dbReference>
<evidence type="ECO:0000256" key="4">
    <source>
        <dbReference type="ARBA" id="ARBA00023224"/>
    </source>
</evidence>
<keyword evidence="4 6" id="KW-0807">Transducer</keyword>
<dbReference type="AlphaFoldDB" id="A0A0L0QQJ7"/>
<evidence type="ECO:0000256" key="1">
    <source>
        <dbReference type="ARBA" id="ARBA00004236"/>
    </source>
</evidence>
<dbReference type="OrthoDB" id="9804712at2"/>
<dbReference type="PROSITE" id="PS50111">
    <property type="entry name" value="CHEMOTAXIS_TRANSDUC_2"/>
    <property type="match status" value="1"/>
</dbReference>
<dbReference type="CDD" id="cd11386">
    <property type="entry name" value="MCP_signal"/>
    <property type="match status" value="1"/>
</dbReference>
<gene>
    <name evidence="9" type="ORF">AFK71_09850</name>
</gene>
<dbReference type="Pfam" id="PF00015">
    <property type="entry name" value="MCPsignal"/>
    <property type="match status" value="1"/>
</dbReference>
<dbReference type="Gene3D" id="6.10.340.10">
    <property type="match status" value="1"/>
</dbReference>
<comment type="subcellular location">
    <subcellularLocation>
        <location evidence="1">Cell membrane</location>
    </subcellularLocation>
</comment>
<dbReference type="Gene3D" id="1.10.287.950">
    <property type="entry name" value="Methyl-accepting chemotaxis protein"/>
    <property type="match status" value="1"/>
</dbReference>
<evidence type="ECO:0000259" key="8">
    <source>
        <dbReference type="PROSITE" id="PS50885"/>
    </source>
</evidence>
<dbReference type="RefSeq" id="WP_072742444.1">
    <property type="nucleotide sequence ID" value="NZ_CP073011.1"/>
</dbReference>
<dbReference type="GeneID" id="66871860"/>
<dbReference type="InterPro" id="IPR004089">
    <property type="entry name" value="MCPsignal_dom"/>
</dbReference>
<dbReference type="Pfam" id="PF00672">
    <property type="entry name" value="HAMP"/>
    <property type="match status" value="1"/>
</dbReference>